<dbReference type="GO" id="GO:0045436">
    <property type="term" value="F:lycopene beta cyclase activity"/>
    <property type="evidence" value="ECO:0007669"/>
    <property type="project" value="UniProtKB-ARBA"/>
</dbReference>
<feature type="transmembrane region" description="Helical" evidence="8">
    <location>
        <begin position="123"/>
        <end position="151"/>
    </location>
</feature>
<dbReference type="GO" id="GO:0016872">
    <property type="term" value="F:intramolecular lyase activity"/>
    <property type="evidence" value="ECO:0007669"/>
    <property type="project" value="InterPro"/>
</dbReference>
<organism evidence="10 11">
    <name type="scientific">Candidatus Nomurabacteria bacterium GW2011_GWB1_43_7</name>
    <dbReference type="NCBI Taxonomy" id="1618747"/>
    <lineage>
        <taxon>Bacteria</taxon>
        <taxon>Candidatus Nomuraibacteriota</taxon>
    </lineage>
</organism>
<evidence type="ECO:0000256" key="5">
    <source>
        <dbReference type="ARBA" id="ARBA00022989"/>
    </source>
</evidence>
<feature type="transmembrane region" description="Helical" evidence="8">
    <location>
        <begin position="163"/>
        <end position="184"/>
    </location>
</feature>
<feature type="transmembrane region" description="Helical" evidence="8">
    <location>
        <begin position="84"/>
        <end position="102"/>
    </location>
</feature>
<feature type="domain" description="Lycopene cyclase" evidence="9">
    <location>
        <begin position="5"/>
        <end position="100"/>
    </location>
</feature>
<evidence type="ECO:0000256" key="8">
    <source>
        <dbReference type="SAM" id="Phobius"/>
    </source>
</evidence>
<keyword evidence="3 8" id="KW-0812">Transmembrane</keyword>
<dbReference type="Pfam" id="PF18916">
    <property type="entry name" value="Lycopene_cyc"/>
    <property type="match status" value="2"/>
</dbReference>
<comment type="subcellular location">
    <subcellularLocation>
        <location evidence="1">Membrane</location>
        <topology evidence="1">Multi-pass membrane protein</topology>
    </subcellularLocation>
</comment>
<accession>A0A0G1FBX6</accession>
<evidence type="ECO:0000256" key="1">
    <source>
        <dbReference type="ARBA" id="ARBA00004141"/>
    </source>
</evidence>
<comment type="caution">
    <text evidence="10">The sequence shown here is derived from an EMBL/GenBank/DDBJ whole genome shotgun (WGS) entry which is preliminary data.</text>
</comment>
<dbReference type="EMBL" id="LCGS01000004">
    <property type="protein sequence ID" value="KKT19876.1"/>
    <property type="molecule type" value="Genomic_DNA"/>
</dbReference>
<dbReference type="InterPro" id="IPR017825">
    <property type="entry name" value="Lycopene_cyclase_dom"/>
</dbReference>
<comment type="pathway">
    <text evidence="2">Carotenoid biosynthesis.</text>
</comment>
<sequence length="235" mass="26815">MQYIVGIIILGIAWIIFYYFRKDLRKDMVWSGLYYFAILSLGFILLKLILPGLPPERTIVPGYWNPDTLFDLGRRTGGYAIEDAVYMFFTGGIAAAVYEIIFRKKLGHGHLKHRPHYALMAGMAAGGIVGLLRINLIYVLIAFGFVTALVICLQRRDLIQHSFYGGISYLITYSVLAFLFLSIYPDFISIYYRVENLSGFILHSVPIEEFLFALSFGMSWSPIYEYVKGVRDANI</sequence>
<feature type="transmembrane region" description="Helical" evidence="8">
    <location>
        <begin position="33"/>
        <end position="53"/>
    </location>
</feature>
<keyword evidence="4" id="KW-0125">Carotenoid biosynthesis</keyword>
<keyword evidence="6 8" id="KW-0472">Membrane</keyword>
<evidence type="ECO:0000313" key="10">
    <source>
        <dbReference type="EMBL" id="KKT19876.1"/>
    </source>
</evidence>
<evidence type="ECO:0000256" key="3">
    <source>
        <dbReference type="ARBA" id="ARBA00022692"/>
    </source>
</evidence>
<evidence type="ECO:0000259" key="9">
    <source>
        <dbReference type="Pfam" id="PF18916"/>
    </source>
</evidence>
<proteinExistence type="predicted"/>
<name>A0A0G1FBX6_9BACT</name>
<keyword evidence="7" id="KW-0413">Isomerase</keyword>
<protein>
    <recommendedName>
        <fullName evidence="9">Lycopene cyclase domain-containing protein</fullName>
    </recommendedName>
</protein>
<dbReference type="GO" id="GO:0016020">
    <property type="term" value="C:membrane"/>
    <property type="evidence" value="ECO:0007669"/>
    <property type="project" value="UniProtKB-SubCell"/>
</dbReference>
<dbReference type="GO" id="GO:0016117">
    <property type="term" value="P:carotenoid biosynthetic process"/>
    <property type="evidence" value="ECO:0007669"/>
    <property type="project" value="UniProtKB-KW"/>
</dbReference>
<evidence type="ECO:0000256" key="6">
    <source>
        <dbReference type="ARBA" id="ARBA00023136"/>
    </source>
</evidence>
<reference evidence="10 11" key="1">
    <citation type="journal article" date="2015" name="Nature">
        <title>rRNA introns, odd ribosomes, and small enigmatic genomes across a large radiation of phyla.</title>
        <authorList>
            <person name="Brown C.T."/>
            <person name="Hug L.A."/>
            <person name="Thomas B.C."/>
            <person name="Sharon I."/>
            <person name="Castelle C.J."/>
            <person name="Singh A."/>
            <person name="Wilkins M.J."/>
            <person name="Williams K.H."/>
            <person name="Banfield J.F."/>
        </authorList>
    </citation>
    <scope>NUCLEOTIDE SEQUENCE [LARGE SCALE GENOMIC DNA]</scope>
</reference>
<keyword evidence="5 8" id="KW-1133">Transmembrane helix</keyword>
<evidence type="ECO:0000256" key="4">
    <source>
        <dbReference type="ARBA" id="ARBA00022746"/>
    </source>
</evidence>
<dbReference type="STRING" id="1618747.UW02_C0004G0053"/>
<evidence type="ECO:0000256" key="7">
    <source>
        <dbReference type="ARBA" id="ARBA00023235"/>
    </source>
</evidence>
<dbReference type="Proteomes" id="UP000034751">
    <property type="component" value="Unassembled WGS sequence"/>
</dbReference>
<gene>
    <name evidence="10" type="ORF">UW02_C0004G0053</name>
</gene>
<feature type="transmembrane region" description="Helical" evidence="8">
    <location>
        <begin position="6"/>
        <end position="21"/>
    </location>
</feature>
<dbReference type="AlphaFoldDB" id="A0A0G1FBX6"/>
<feature type="domain" description="Lycopene cyclase" evidence="9">
    <location>
        <begin position="135"/>
        <end position="226"/>
    </location>
</feature>
<evidence type="ECO:0000313" key="11">
    <source>
        <dbReference type="Proteomes" id="UP000034751"/>
    </source>
</evidence>
<evidence type="ECO:0000256" key="2">
    <source>
        <dbReference type="ARBA" id="ARBA00004829"/>
    </source>
</evidence>